<evidence type="ECO:0000313" key="2">
    <source>
        <dbReference type="Proteomes" id="UP000510888"/>
    </source>
</evidence>
<protein>
    <submittedName>
        <fullName evidence="1">Uncharacterized protein</fullName>
    </submittedName>
</protein>
<organism evidence="1 2">
    <name type="scientific">Paraburkholderia largidicola</name>
    <dbReference type="NCBI Taxonomy" id="3014751"/>
    <lineage>
        <taxon>Bacteria</taxon>
        <taxon>Pseudomonadati</taxon>
        <taxon>Pseudomonadota</taxon>
        <taxon>Betaproteobacteria</taxon>
        <taxon>Burkholderiales</taxon>
        <taxon>Burkholderiaceae</taxon>
        <taxon>Paraburkholderia</taxon>
    </lineage>
</organism>
<dbReference type="AlphaFoldDB" id="A0A7I8C253"/>
<keyword evidence="2" id="KW-1185">Reference proteome</keyword>
<accession>A0A7I8C253</accession>
<gene>
    <name evidence="1" type="ORF">PPGU16_79700</name>
</gene>
<dbReference type="EMBL" id="AP023177">
    <property type="protein sequence ID" value="BCF94903.1"/>
    <property type="molecule type" value="Genomic_DNA"/>
</dbReference>
<geneLocation type="plasmid" evidence="1 2">
    <name>PPGU16_p2</name>
</geneLocation>
<keyword evidence="1" id="KW-0614">Plasmid</keyword>
<reference evidence="1 2" key="1">
    <citation type="journal article" date="2020" name="Genes (Basel)">
        <title>Genomic Comparison of Insect Gut Symbionts from Divergent Burkholderia Subclades.</title>
        <authorList>
            <person name="Takeshita K."/>
            <person name="Kikuchi Y."/>
        </authorList>
    </citation>
    <scope>NUCLEOTIDE SEQUENCE [LARGE SCALE GENOMIC DNA]</scope>
    <source>
        <strain evidence="1 2">PGU16</strain>
        <plasmid evidence="1 2">PPGU16_p2</plasmid>
    </source>
</reference>
<dbReference type="Proteomes" id="UP000510888">
    <property type="component" value="Plasmid PPGU16_p2"/>
</dbReference>
<dbReference type="KEGG" id="plad:PPGU16_79700"/>
<proteinExistence type="predicted"/>
<dbReference type="Gene3D" id="3.30.2310.20">
    <property type="entry name" value="RelE-like"/>
    <property type="match status" value="1"/>
</dbReference>
<evidence type="ECO:0000313" key="1">
    <source>
        <dbReference type="EMBL" id="BCF94903.1"/>
    </source>
</evidence>
<name>A0A7I8C253_9BURK</name>
<sequence>MSAPLLKYRILPTARIGIDELRSYIVRTFGWETWRQTSAQLQQTVAHIRQFSESGYVPAELEGFVDDSFRQAVSGKNRIIYQVRDDTIYMHLVVELDAICWAFSKESCCGCCKPQRRDAADTEIRSP</sequence>
<dbReference type="InterPro" id="IPR035093">
    <property type="entry name" value="RelE/ParE_toxin_dom_sf"/>
</dbReference>